<protein>
    <submittedName>
        <fullName evidence="2">Uncharacterized protein</fullName>
    </submittedName>
</protein>
<accession>A0ABC8KJJ2</accession>
<evidence type="ECO:0000313" key="2">
    <source>
        <dbReference type="EMBL" id="CAH8355743.1"/>
    </source>
</evidence>
<organism evidence="2 3">
    <name type="scientific">Eruca vesicaria subsp. sativa</name>
    <name type="common">Garden rocket</name>
    <name type="synonym">Eruca sativa</name>
    <dbReference type="NCBI Taxonomy" id="29727"/>
    <lineage>
        <taxon>Eukaryota</taxon>
        <taxon>Viridiplantae</taxon>
        <taxon>Streptophyta</taxon>
        <taxon>Embryophyta</taxon>
        <taxon>Tracheophyta</taxon>
        <taxon>Spermatophyta</taxon>
        <taxon>Magnoliopsida</taxon>
        <taxon>eudicotyledons</taxon>
        <taxon>Gunneridae</taxon>
        <taxon>Pentapetalae</taxon>
        <taxon>rosids</taxon>
        <taxon>malvids</taxon>
        <taxon>Brassicales</taxon>
        <taxon>Brassicaceae</taxon>
        <taxon>Brassiceae</taxon>
        <taxon>Eruca</taxon>
    </lineage>
</organism>
<reference evidence="2 3" key="1">
    <citation type="submission" date="2022-03" db="EMBL/GenBank/DDBJ databases">
        <authorList>
            <person name="Macdonald S."/>
            <person name="Ahmed S."/>
            <person name="Newling K."/>
        </authorList>
    </citation>
    <scope>NUCLEOTIDE SEQUENCE [LARGE SCALE GENOMIC DNA]</scope>
</reference>
<keyword evidence="3" id="KW-1185">Reference proteome</keyword>
<proteinExistence type="predicted"/>
<evidence type="ECO:0000313" key="3">
    <source>
        <dbReference type="Proteomes" id="UP001642260"/>
    </source>
</evidence>
<name>A0ABC8KJJ2_ERUVS</name>
<dbReference type="EMBL" id="CAKOAT010211044">
    <property type="protein sequence ID" value="CAH8355743.1"/>
    <property type="molecule type" value="Genomic_DNA"/>
</dbReference>
<feature type="compositionally biased region" description="Acidic residues" evidence="1">
    <location>
        <begin position="87"/>
        <end position="96"/>
    </location>
</feature>
<dbReference type="Proteomes" id="UP001642260">
    <property type="component" value="Unassembled WGS sequence"/>
</dbReference>
<feature type="region of interest" description="Disordered" evidence="1">
    <location>
        <begin position="83"/>
        <end position="107"/>
    </location>
</feature>
<comment type="caution">
    <text evidence="2">The sequence shown here is derived from an EMBL/GenBank/DDBJ whole genome shotgun (WGS) entry which is preliminary data.</text>
</comment>
<gene>
    <name evidence="2" type="ORF">ERUC_LOCUS21498</name>
</gene>
<sequence length="107" mass="12502">MASIVFSHVKRIDHFHLLPSHDLQFDMSTFSQNDVDPLPAVFLRFWEARNVKRGGERVWLTCFWLMLIGFVQERVCEAGVMLSEGKEDSDDEDDNDVLLTWDKNEEV</sequence>
<dbReference type="AlphaFoldDB" id="A0ABC8KJJ2"/>
<evidence type="ECO:0000256" key="1">
    <source>
        <dbReference type="SAM" id="MobiDB-lite"/>
    </source>
</evidence>